<dbReference type="Proteomes" id="UP001372834">
    <property type="component" value="Unassembled WGS sequence"/>
</dbReference>
<keyword evidence="7" id="KW-0472">Membrane</keyword>
<sequence>MANEEENILNVLLSPETYLENPKTIDYVTQLNQFCLEKLTTEPEKLQEEKNELLNRTQELAFSNYKTFIQRAECLNQIYLKFKSVQENLSKISEELPQFNEGCQNLRNVASRIDIHRKLNHLVSFKSSELLKVLELPQLMEKSIRNGYFEEALELASYIKWLGKKHGHIPLVESIVSDSETLWQVMLNTLIAQLRTDLQLPKCLEIVGLIRRMEVFSDAELRLIFLQGRDTWFQNLLSSISVNDGNQYIFKMIELTRVHLFNIITQYRAIFSDEGNVVPSTHASNVNETDIFYSWLNQKISKFLAVFDNPEVMKSISSLDSVIGQSMYFAHSFSRVGVDFRGLLAAKFIKIIEQNFEHAVWKANKKFKQDMDKFVISKVSIEDKIKTMMDTKPEQPPMSLIEFNPLAAYLNGILSAFNEIRSCAALATVDFVANQIQESLKFCAKVILTFHKIEQQTFEKMEKEKFKRFCGGFQILVAYLQKCIHLVFPLQEVASHIGIPVHQLQKEGITYINETAILEPINYLLPVEIMSDINVEPV</sequence>
<comment type="similarity">
    <text evidence="2">Belongs to the COG8 family.</text>
</comment>
<gene>
    <name evidence="9" type="ORF">RUM43_009679</name>
</gene>
<accession>A0AAN8RZS7</accession>
<dbReference type="InterPro" id="IPR007255">
    <property type="entry name" value="COG8"/>
</dbReference>
<comment type="caution">
    <text evidence="9">The sequence shown here is derived from an EMBL/GenBank/DDBJ whole genome shotgun (WGS) entry which is preliminary data.</text>
</comment>
<evidence type="ECO:0000313" key="10">
    <source>
        <dbReference type="Proteomes" id="UP001372834"/>
    </source>
</evidence>
<dbReference type="GO" id="GO:0006891">
    <property type="term" value="P:intra-Golgi vesicle-mediated transport"/>
    <property type="evidence" value="ECO:0007669"/>
    <property type="project" value="TreeGrafter"/>
</dbReference>
<protein>
    <recommendedName>
        <fullName evidence="3">Conserved oligomeric Golgi complex subunit 8</fullName>
    </recommendedName>
    <alternativeName>
        <fullName evidence="8">Component of oligomeric Golgi complex 8</fullName>
    </alternativeName>
</protein>
<dbReference type="PANTHER" id="PTHR21311">
    <property type="entry name" value="CONSERVED OLIGOMERIC GOLGI COMPLEX COMPONENT 8"/>
    <property type="match status" value="1"/>
</dbReference>
<dbReference type="GO" id="GO:0000139">
    <property type="term" value="C:Golgi membrane"/>
    <property type="evidence" value="ECO:0007669"/>
    <property type="project" value="UniProtKB-SubCell"/>
</dbReference>
<dbReference type="AlphaFoldDB" id="A0AAN8RZS7"/>
<organism evidence="9 10">
    <name type="scientific">Polyplax serrata</name>
    <name type="common">Common mouse louse</name>
    <dbReference type="NCBI Taxonomy" id="468196"/>
    <lineage>
        <taxon>Eukaryota</taxon>
        <taxon>Metazoa</taxon>
        <taxon>Ecdysozoa</taxon>
        <taxon>Arthropoda</taxon>
        <taxon>Hexapoda</taxon>
        <taxon>Insecta</taxon>
        <taxon>Pterygota</taxon>
        <taxon>Neoptera</taxon>
        <taxon>Paraneoptera</taxon>
        <taxon>Psocodea</taxon>
        <taxon>Troctomorpha</taxon>
        <taxon>Phthiraptera</taxon>
        <taxon>Anoplura</taxon>
        <taxon>Polyplacidae</taxon>
        <taxon>Polyplax</taxon>
    </lineage>
</organism>
<dbReference type="GO" id="GO:0017119">
    <property type="term" value="C:Golgi transport complex"/>
    <property type="evidence" value="ECO:0007669"/>
    <property type="project" value="InterPro"/>
</dbReference>
<comment type="subcellular location">
    <subcellularLocation>
        <location evidence="1">Golgi apparatus membrane</location>
        <topology evidence="1">Peripheral membrane protein</topology>
    </subcellularLocation>
</comment>
<dbReference type="GO" id="GO:0015031">
    <property type="term" value="P:protein transport"/>
    <property type="evidence" value="ECO:0007669"/>
    <property type="project" value="UniProtKB-KW"/>
</dbReference>
<evidence type="ECO:0000256" key="2">
    <source>
        <dbReference type="ARBA" id="ARBA00006419"/>
    </source>
</evidence>
<dbReference type="InterPro" id="IPR016159">
    <property type="entry name" value="Cullin_repeat-like_dom_sf"/>
</dbReference>
<evidence type="ECO:0000256" key="8">
    <source>
        <dbReference type="ARBA" id="ARBA00031347"/>
    </source>
</evidence>
<evidence type="ECO:0000256" key="1">
    <source>
        <dbReference type="ARBA" id="ARBA00004395"/>
    </source>
</evidence>
<proteinExistence type="inferred from homology"/>
<keyword evidence="5" id="KW-0653">Protein transport</keyword>
<name>A0AAN8RZS7_POLSC</name>
<evidence type="ECO:0000256" key="5">
    <source>
        <dbReference type="ARBA" id="ARBA00022927"/>
    </source>
</evidence>
<keyword evidence="4" id="KW-0813">Transport</keyword>
<dbReference type="PANTHER" id="PTHR21311:SF0">
    <property type="entry name" value="CONSERVED OLIGOMERIC GOLGI COMPLEX SUBUNIT 8"/>
    <property type="match status" value="1"/>
</dbReference>
<evidence type="ECO:0000256" key="4">
    <source>
        <dbReference type="ARBA" id="ARBA00022448"/>
    </source>
</evidence>
<evidence type="ECO:0000256" key="3">
    <source>
        <dbReference type="ARBA" id="ARBA00020983"/>
    </source>
</evidence>
<evidence type="ECO:0000256" key="7">
    <source>
        <dbReference type="ARBA" id="ARBA00023136"/>
    </source>
</evidence>
<keyword evidence="6" id="KW-0333">Golgi apparatus</keyword>
<dbReference type="EMBL" id="JAWJWE010000004">
    <property type="protein sequence ID" value="KAK6636027.1"/>
    <property type="molecule type" value="Genomic_DNA"/>
</dbReference>
<evidence type="ECO:0000313" key="9">
    <source>
        <dbReference type="EMBL" id="KAK6636027.1"/>
    </source>
</evidence>
<evidence type="ECO:0000256" key="6">
    <source>
        <dbReference type="ARBA" id="ARBA00023034"/>
    </source>
</evidence>
<dbReference type="Pfam" id="PF04124">
    <property type="entry name" value="Dor1"/>
    <property type="match status" value="1"/>
</dbReference>
<reference evidence="9 10" key="1">
    <citation type="submission" date="2023-10" db="EMBL/GenBank/DDBJ databases">
        <title>Genomes of two closely related lineages of the louse Polyplax serrata with different host specificities.</title>
        <authorList>
            <person name="Martinu J."/>
            <person name="Tarabai H."/>
            <person name="Stefka J."/>
            <person name="Hypsa V."/>
        </authorList>
    </citation>
    <scope>NUCLEOTIDE SEQUENCE [LARGE SCALE GENOMIC DNA]</scope>
    <source>
        <strain evidence="9">HR10_N</strain>
    </source>
</reference>
<dbReference type="SUPFAM" id="SSF74788">
    <property type="entry name" value="Cullin repeat-like"/>
    <property type="match status" value="1"/>
</dbReference>